<evidence type="ECO:0000313" key="1">
    <source>
        <dbReference type="EMBL" id="PLW57287.1"/>
    </source>
</evidence>
<evidence type="ECO:0000313" key="2">
    <source>
        <dbReference type="Proteomes" id="UP000235388"/>
    </source>
</evidence>
<dbReference type="EMBL" id="PGCJ01000012">
    <property type="protein sequence ID" value="PLW57287.1"/>
    <property type="molecule type" value="Genomic_DNA"/>
</dbReference>
<comment type="caution">
    <text evidence="1">The sequence shown here is derived from an EMBL/GenBank/DDBJ whole genome shotgun (WGS) entry which is preliminary data.</text>
</comment>
<organism evidence="1 2">
    <name type="scientific">Puccinia coronata f. sp. avenae</name>
    <dbReference type="NCBI Taxonomy" id="200324"/>
    <lineage>
        <taxon>Eukaryota</taxon>
        <taxon>Fungi</taxon>
        <taxon>Dikarya</taxon>
        <taxon>Basidiomycota</taxon>
        <taxon>Pucciniomycotina</taxon>
        <taxon>Pucciniomycetes</taxon>
        <taxon>Pucciniales</taxon>
        <taxon>Pucciniaceae</taxon>
        <taxon>Puccinia</taxon>
    </lineage>
</organism>
<name>A0A2N5W4X1_9BASI</name>
<proteinExistence type="predicted"/>
<dbReference type="AlphaFoldDB" id="A0A2N5W4X1"/>
<protein>
    <submittedName>
        <fullName evidence="1">Uncharacterized protein</fullName>
    </submittedName>
</protein>
<sequence>MEMEDEILGYKSANLLLYIVANSTLLIRHIAKNVLLHPAILLPNPAKMPLHGTQPTPMVLSYQDSQYCFKTSGHVLFQPPSLRPSCGTGT</sequence>
<reference evidence="1 2" key="1">
    <citation type="submission" date="2017-11" db="EMBL/GenBank/DDBJ databases">
        <title>De novo assembly and phasing of dikaryotic genomes from two isolates of Puccinia coronata f. sp. avenae, the causal agent of oat crown rust.</title>
        <authorList>
            <person name="Miller M.E."/>
            <person name="Zhang Y."/>
            <person name="Omidvar V."/>
            <person name="Sperschneider J."/>
            <person name="Schwessinger B."/>
            <person name="Raley C."/>
            <person name="Palmer J.M."/>
            <person name="Garnica D."/>
            <person name="Upadhyaya N."/>
            <person name="Rathjen J."/>
            <person name="Taylor J.M."/>
            <person name="Park R.F."/>
            <person name="Dodds P.N."/>
            <person name="Hirsch C.D."/>
            <person name="Kianian S.F."/>
            <person name="Figueroa M."/>
        </authorList>
    </citation>
    <scope>NUCLEOTIDE SEQUENCE [LARGE SCALE GENOMIC DNA]</scope>
    <source>
        <strain evidence="1">12NC29</strain>
    </source>
</reference>
<accession>A0A2N5W4X1</accession>
<dbReference type="Proteomes" id="UP000235388">
    <property type="component" value="Unassembled WGS sequence"/>
</dbReference>
<gene>
    <name evidence="1" type="ORF">PCANC_02442</name>
</gene>
<keyword evidence="2" id="KW-1185">Reference proteome</keyword>